<evidence type="ECO:0000256" key="6">
    <source>
        <dbReference type="ARBA" id="ARBA00022692"/>
    </source>
</evidence>
<evidence type="ECO:0000256" key="7">
    <source>
        <dbReference type="ARBA" id="ARBA00022723"/>
    </source>
</evidence>
<dbReference type="GO" id="GO:0016020">
    <property type="term" value="C:membrane"/>
    <property type="evidence" value="ECO:0007669"/>
    <property type="project" value="UniProtKB-SubCell"/>
</dbReference>
<keyword evidence="6 17" id="KW-0812">Transmembrane</keyword>
<dbReference type="PANTHER" id="PTHR46539">
    <property type="entry name" value="E3 UBIQUITIN-PROTEIN LIGASE ATL42"/>
    <property type="match status" value="1"/>
</dbReference>
<evidence type="ECO:0000313" key="20">
    <source>
        <dbReference type="EMBL" id="KAK1290062.1"/>
    </source>
</evidence>
<feature type="transmembrane region" description="Helical" evidence="17">
    <location>
        <begin position="49"/>
        <end position="74"/>
    </location>
</feature>
<dbReference type="Proteomes" id="UP001180020">
    <property type="component" value="Unassembled WGS sequence"/>
</dbReference>
<feature type="domain" description="RING-type" evidence="19">
    <location>
        <begin position="141"/>
        <end position="183"/>
    </location>
</feature>
<dbReference type="CDD" id="cd16461">
    <property type="entry name" value="RING-H2_EL5-like"/>
    <property type="match status" value="1"/>
</dbReference>
<evidence type="ECO:0000256" key="13">
    <source>
        <dbReference type="ARBA" id="ARBA00023136"/>
    </source>
</evidence>
<evidence type="ECO:0000256" key="16">
    <source>
        <dbReference type="SAM" id="MobiDB-lite"/>
    </source>
</evidence>
<comment type="catalytic activity">
    <reaction evidence="1">
        <text>S-ubiquitinyl-[E2 ubiquitin-conjugating enzyme]-L-cysteine + [acceptor protein]-L-lysine = [E2 ubiquitin-conjugating enzyme]-L-cysteine + N(6)-ubiquitinyl-[acceptor protein]-L-lysine.</text>
        <dbReference type="EC" id="2.3.2.27"/>
    </reaction>
</comment>
<dbReference type="GO" id="GO:0061630">
    <property type="term" value="F:ubiquitin protein ligase activity"/>
    <property type="evidence" value="ECO:0007669"/>
    <property type="project" value="UniProtKB-EC"/>
</dbReference>
<dbReference type="Pfam" id="PF13639">
    <property type="entry name" value="zf-RING_2"/>
    <property type="match status" value="1"/>
</dbReference>
<evidence type="ECO:0000256" key="5">
    <source>
        <dbReference type="ARBA" id="ARBA00022679"/>
    </source>
</evidence>
<evidence type="ECO:0000256" key="4">
    <source>
        <dbReference type="ARBA" id="ARBA00012483"/>
    </source>
</evidence>
<keyword evidence="7" id="KW-0479">Metal-binding</keyword>
<keyword evidence="12 17" id="KW-1133">Transmembrane helix</keyword>
<evidence type="ECO:0000256" key="9">
    <source>
        <dbReference type="ARBA" id="ARBA00022771"/>
    </source>
</evidence>
<dbReference type="AlphaFoldDB" id="A0AAV9CPH6"/>
<keyword evidence="8 18" id="KW-0732">Signal</keyword>
<comment type="similarity">
    <text evidence="14">Belongs to the RING-type zinc finger family. ATL subfamily.</text>
</comment>
<dbReference type="Gene3D" id="3.30.40.10">
    <property type="entry name" value="Zinc/RING finger domain, C3HC4 (zinc finger)"/>
    <property type="match status" value="1"/>
</dbReference>
<evidence type="ECO:0000259" key="19">
    <source>
        <dbReference type="PROSITE" id="PS50089"/>
    </source>
</evidence>
<dbReference type="SMART" id="SM00184">
    <property type="entry name" value="RING"/>
    <property type="match status" value="1"/>
</dbReference>
<evidence type="ECO:0000256" key="3">
    <source>
        <dbReference type="ARBA" id="ARBA00004906"/>
    </source>
</evidence>
<evidence type="ECO:0000256" key="18">
    <source>
        <dbReference type="SAM" id="SignalP"/>
    </source>
</evidence>
<dbReference type="GO" id="GO:0008270">
    <property type="term" value="F:zinc ion binding"/>
    <property type="evidence" value="ECO:0007669"/>
    <property type="project" value="UniProtKB-KW"/>
</dbReference>
<dbReference type="InterPro" id="IPR001841">
    <property type="entry name" value="Znf_RING"/>
</dbReference>
<feature type="compositionally biased region" description="Basic and acidic residues" evidence="16">
    <location>
        <begin position="246"/>
        <end position="258"/>
    </location>
</feature>
<feature type="region of interest" description="Disordered" evidence="16">
    <location>
        <begin position="280"/>
        <end position="299"/>
    </location>
</feature>
<reference evidence="20" key="2">
    <citation type="submission" date="2023-06" db="EMBL/GenBank/DDBJ databases">
        <authorList>
            <person name="Ma L."/>
            <person name="Liu K.-W."/>
            <person name="Li Z."/>
            <person name="Hsiao Y.-Y."/>
            <person name="Qi Y."/>
            <person name="Fu T."/>
            <person name="Tang G."/>
            <person name="Zhang D."/>
            <person name="Sun W.-H."/>
            <person name="Liu D.-K."/>
            <person name="Li Y."/>
            <person name="Chen G.-Z."/>
            <person name="Liu X.-D."/>
            <person name="Liao X.-Y."/>
            <person name="Jiang Y.-T."/>
            <person name="Yu X."/>
            <person name="Hao Y."/>
            <person name="Huang J."/>
            <person name="Zhao X.-W."/>
            <person name="Ke S."/>
            <person name="Chen Y.-Y."/>
            <person name="Wu W.-L."/>
            <person name="Hsu J.-L."/>
            <person name="Lin Y.-F."/>
            <person name="Huang M.-D."/>
            <person name="Li C.-Y."/>
            <person name="Huang L."/>
            <person name="Wang Z.-W."/>
            <person name="Zhao X."/>
            <person name="Zhong W.-Y."/>
            <person name="Peng D.-H."/>
            <person name="Ahmad S."/>
            <person name="Lan S."/>
            <person name="Zhang J.-S."/>
            <person name="Tsai W.-C."/>
            <person name="Van De Peer Y."/>
            <person name="Liu Z.-J."/>
        </authorList>
    </citation>
    <scope>NUCLEOTIDE SEQUENCE</scope>
    <source>
        <strain evidence="20">CP</strain>
        <tissue evidence="20">Leaves</tissue>
    </source>
</reference>
<organism evidence="20 21">
    <name type="scientific">Acorus calamus</name>
    <name type="common">Sweet flag</name>
    <dbReference type="NCBI Taxonomy" id="4465"/>
    <lineage>
        <taxon>Eukaryota</taxon>
        <taxon>Viridiplantae</taxon>
        <taxon>Streptophyta</taxon>
        <taxon>Embryophyta</taxon>
        <taxon>Tracheophyta</taxon>
        <taxon>Spermatophyta</taxon>
        <taxon>Magnoliopsida</taxon>
        <taxon>Liliopsida</taxon>
        <taxon>Acoraceae</taxon>
        <taxon>Acorus</taxon>
    </lineage>
</organism>
<dbReference type="FunFam" id="3.30.40.10:FF:000285">
    <property type="entry name" value="RING-H2 finger protein ATL43"/>
    <property type="match status" value="1"/>
</dbReference>
<comment type="caution">
    <text evidence="20">The sequence shown here is derived from an EMBL/GenBank/DDBJ whole genome shotgun (WGS) entry which is preliminary data.</text>
</comment>
<feature type="signal peptide" evidence="18">
    <location>
        <begin position="1"/>
        <end position="25"/>
    </location>
</feature>
<dbReference type="PANTHER" id="PTHR46539:SF2">
    <property type="entry name" value="RING-H2 FINGER PROTEIN ATL43"/>
    <property type="match status" value="1"/>
</dbReference>
<dbReference type="SUPFAM" id="SSF57850">
    <property type="entry name" value="RING/U-box"/>
    <property type="match status" value="1"/>
</dbReference>
<dbReference type="EC" id="2.3.2.27" evidence="4"/>
<dbReference type="PROSITE" id="PS50089">
    <property type="entry name" value="ZF_RING_2"/>
    <property type="match status" value="1"/>
</dbReference>
<feature type="region of interest" description="Disordered" evidence="16">
    <location>
        <begin position="197"/>
        <end position="260"/>
    </location>
</feature>
<keyword evidence="9 15" id="KW-0863">Zinc-finger</keyword>
<keyword evidence="11" id="KW-0862">Zinc</keyword>
<gene>
    <name evidence="20" type="primary">ATL43</name>
    <name evidence="20" type="ORF">QJS10_CPB18g00155</name>
</gene>
<keyword evidence="5" id="KW-0808">Transferase</keyword>
<proteinExistence type="inferred from homology"/>
<keyword evidence="21" id="KW-1185">Reference proteome</keyword>
<evidence type="ECO:0000256" key="12">
    <source>
        <dbReference type="ARBA" id="ARBA00022989"/>
    </source>
</evidence>
<evidence type="ECO:0000256" key="15">
    <source>
        <dbReference type="PROSITE-ProRule" id="PRU00175"/>
    </source>
</evidence>
<comment type="pathway">
    <text evidence="3">Protein modification; protein ubiquitination.</text>
</comment>
<dbReference type="InterPro" id="IPR013083">
    <property type="entry name" value="Znf_RING/FYVE/PHD"/>
</dbReference>
<evidence type="ECO:0000256" key="1">
    <source>
        <dbReference type="ARBA" id="ARBA00000900"/>
    </source>
</evidence>
<keyword evidence="13 17" id="KW-0472">Membrane</keyword>
<evidence type="ECO:0000256" key="10">
    <source>
        <dbReference type="ARBA" id="ARBA00022786"/>
    </source>
</evidence>
<comment type="subcellular location">
    <subcellularLocation>
        <location evidence="2">Membrane</location>
        <topology evidence="2">Single-pass membrane protein</topology>
    </subcellularLocation>
</comment>
<evidence type="ECO:0000256" key="17">
    <source>
        <dbReference type="SAM" id="Phobius"/>
    </source>
</evidence>
<sequence>MAISDRNLGFRLLILLFHLIRPLMADEDSQASSSPFPSPPPLPRSSLAPFRPSIAVIVGVLTTMFSLTFLLLLYAKHCKQAAASAAASGGGGGDGYGYGGHHHFSSSASNRRNSGVDRCVIESLPVFRFGSLRGQKEGLECAVCLGRFEPAEVLRLLPKCKHGFHVECVDTWLDAHSTCPLCRFRVDPEDVLLLIEEPQPPEEQKPLPPSPEKENRQEPPVLPATRVSGRHSSAGERSSAVQIVVHRSEPDRTRRSADSKPVSIGCFDYRCRKDLSLMEEAEAEEDNSPPPPPPLSAAERESFERRFGHRIIVSDDSRVPRRWSDLRPSDLMFLRPDAVVDGARYSASRASVTCSAKHRTGPSPTTDGRSVINERSLSEITGLRRYNSREGEAVVGTRREAYGALARQSRWLRLAPLFR</sequence>
<reference evidence="20" key="1">
    <citation type="journal article" date="2023" name="Nat. Commun.">
        <title>Diploid and tetraploid genomes of Acorus and the evolution of monocots.</title>
        <authorList>
            <person name="Ma L."/>
            <person name="Liu K.W."/>
            <person name="Li Z."/>
            <person name="Hsiao Y.Y."/>
            <person name="Qi Y."/>
            <person name="Fu T."/>
            <person name="Tang G.D."/>
            <person name="Zhang D."/>
            <person name="Sun W.H."/>
            <person name="Liu D.K."/>
            <person name="Li Y."/>
            <person name="Chen G.Z."/>
            <person name="Liu X.D."/>
            <person name="Liao X.Y."/>
            <person name="Jiang Y.T."/>
            <person name="Yu X."/>
            <person name="Hao Y."/>
            <person name="Huang J."/>
            <person name="Zhao X.W."/>
            <person name="Ke S."/>
            <person name="Chen Y.Y."/>
            <person name="Wu W.L."/>
            <person name="Hsu J.L."/>
            <person name="Lin Y.F."/>
            <person name="Huang M.D."/>
            <person name="Li C.Y."/>
            <person name="Huang L."/>
            <person name="Wang Z.W."/>
            <person name="Zhao X."/>
            <person name="Zhong W.Y."/>
            <person name="Peng D.H."/>
            <person name="Ahmad S."/>
            <person name="Lan S."/>
            <person name="Zhang J.S."/>
            <person name="Tsai W.C."/>
            <person name="Van de Peer Y."/>
            <person name="Liu Z.J."/>
        </authorList>
    </citation>
    <scope>NUCLEOTIDE SEQUENCE</scope>
    <source>
        <strain evidence="20">CP</strain>
    </source>
</reference>
<evidence type="ECO:0000256" key="11">
    <source>
        <dbReference type="ARBA" id="ARBA00022833"/>
    </source>
</evidence>
<evidence type="ECO:0000313" key="21">
    <source>
        <dbReference type="Proteomes" id="UP001180020"/>
    </source>
</evidence>
<feature type="chain" id="PRO_5043776450" description="RING-type E3 ubiquitin transferase" evidence="18">
    <location>
        <begin position="26"/>
        <end position="419"/>
    </location>
</feature>
<protein>
    <recommendedName>
        <fullName evidence="4">RING-type E3 ubiquitin transferase</fullName>
        <ecNumber evidence="4">2.3.2.27</ecNumber>
    </recommendedName>
</protein>
<dbReference type="EMBL" id="JAUJYO010000018">
    <property type="protein sequence ID" value="KAK1290062.1"/>
    <property type="molecule type" value="Genomic_DNA"/>
</dbReference>
<evidence type="ECO:0000256" key="14">
    <source>
        <dbReference type="ARBA" id="ARBA00024209"/>
    </source>
</evidence>
<keyword evidence="10" id="KW-0833">Ubl conjugation pathway</keyword>
<evidence type="ECO:0000256" key="8">
    <source>
        <dbReference type="ARBA" id="ARBA00022729"/>
    </source>
</evidence>
<accession>A0AAV9CPH6</accession>
<name>A0AAV9CPH6_ACOCL</name>
<evidence type="ECO:0000256" key="2">
    <source>
        <dbReference type="ARBA" id="ARBA00004167"/>
    </source>
</evidence>